<evidence type="ECO:0000259" key="7">
    <source>
        <dbReference type="PROSITE" id="PS51643"/>
    </source>
</evidence>
<dbReference type="InterPro" id="IPR038257">
    <property type="entry name" value="CRISPR-assoc_Cas3_HD_sf"/>
</dbReference>
<protein>
    <submittedName>
        <fullName evidence="8">CRISPR-associated helicase Cas3</fullName>
    </submittedName>
</protein>
<evidence type="ECO:0000256" key="1">
    <source>
        <dbReference type="ARBA" id="ARBA00006847"/>
    </source>
</evidence>
<feature type="domain" description="HD Cas3-type" evidence="7">
    <location>
        <begin position="3"/>
        <end position="204"/>
    </location>
</feature>
<dbReference type="PROSITE" id="PS51643">
    <property type="entry name" value="HD_CAS3"/>
    <property type="match status" value="1"/>
</dbReference>
<evidence type="ECO:0000256" key="3">
    <source>
        <dbReference type="ARBA" id="ARBA00022723"/>
    </source>
</evidence>
<keyword evidence="5" id="KW-0051">Antiviral defense</keyword>
<dbReference type="CDD" id="cd09641">
    <property type="entry name" value="Cas3''_I"/>
    <property type="match status" value="1"/>
</dbReference>
<evidence type="ECO:0000256" key="5">
    <source>
        <dbReference type="ARBA" id="ARBA00023118"/>
    </source>
</evidence>
<accession>A0A8D6PP73</accession>
<proteinExistence type="inferred from homology"/>
<dbReference type="GO" id="GO:0003676">
    <property type="term" value="F:nucleic acid binding"/>
    <property type="evidence" value="ECO:0007669"/>
    <property type="project" value="InterPro"/>
</dbReference>
<dbReference type="KEGG" id="mesg:MLAUSG7_0158"/>
<dbReference type="GeneID" id="72591012"/>
<organism evidence="8 9">
    <name type="scientific">Methanocaldococcus lauensis</name>
    <dbReference type="NCBI Taxonomy" id="2546128"/>
    <lineage>
        <taxon>Archaea</taxon>
        <taxon>Methanobacteriati</taxon>
        <taxon>Methanobacteriota</taxon>
        <taxon>Methanomada group</taxon>
        <taxon>Methanococci</taxon>
        <taxon>Methanococcales</taxon>
        <taxon>Methanocaldococcaceae</taxon>
        <taxon>Methanocaldococcus</taxon>
    </lineage>
</organism>
<evidence type="ECO:0000313" key="9">
    <source>
        <dbReference type="Proteomes" id="UP000679213"/>
    </source>
</evidence>
<dbReference type="Proteomes" id="UP000679213">
    <property type="component" value="Chromosome I"/>
</dbReference>
<dbReference type="CDD" id="cd17930">
    <property type="entry name" value="DEXHc_cas3"/>
    <property type="match status" value="1"/>
</dbReference>
<evidence type="ECO:0000259" key="6">
    <source>
        <dbReference type="PROSITE" id="PS51192"/>
    </source>
</evidence>
<sequence>MLLSHPNYPLKSHLINTKNRALEKYKPPKLKYFEGEIIREILKIITLSHDFGKATIYFQKYIRGEKVKNSLKKYSTISFLLTNYVIEEFLKNYNIKNNYYQLFSLCVKNHHSFISNPIHDLGSVEENKDLLKEQFNSLDIDFINNILKENNLPVIEDDFSNILEKFYNLEDIYEDLYDENNELKYEFYLLYLYLFSLLICSDKEDAIFKGRIVKSYPTLPYSIENYIKNLPKKNDIDYLRTKMFFEIDKKVDEIDLNHRIYSLNAPTGMGKTLTIFNFALKLANRIKREKGINMRIIYCLPFLSIIDQNYAVLEKVLEKTLKNQITSDILLKHHHLSDISYKIEEEEVDVDESLHLIETWNSKIITTTFMQLFYSIFSNKNKNLKKFYALSNSIIILDEIQAIPYKYWHAINKIFKFLAEEYNIYFILCTATLPMIFEDNIELLDNKEEYFNKMNRTKKRFIMH</sequence>
<dbReference type="SMART" id="SM00487">
    <property type="entry name" value="DEXDc"/>
    <property type="match status" value="1"/>
</dbReference>
<dbReference type="InterPro" id="IPR014001">
    <property type="entry name" value="Helicase_ATP-bd"/>
</dbReference>
<dbReference type="AlphaFoldDB" id="A0A8D6PP73"/>
<dbReference type="Gene3D" id="3.40.50.300">
    <property type="entry name" value="P-loop containing nucleotide triphosphate hydrolases"/>
    <property type="match status" value="1"/>
</dbReference>
<dbReference type="Gene3D" id="1.10.3210.30">
    <property type="match status" value="1"/>
</dbReference>
<name>A0A8D6PP73_9EURY</name>
<dbReference type="NCBIfam" id="TIGR01596">
    <property type="entry name" value="cas3_HD"/>
    <property type="match status" value="1"/>
</dbReference>
<dbReference type="InterPro" id="IPR011545">
    <property type="entry name" value="DEAD/DEAH_box_helicase_dom"/>
</dbReference>
<comment type="similarity">
    <text evidence="2">In the central section; belongs to the CRISPR-associated helicase Cas3 family.</text>
</comment>
<gene>
    <name evidence="8" type="ORF">MLAUSG7_0158</name>
</gene>
<dbReference type="GO" id="GO:0005524">
    <property type="term" value="F:ATP binding"/>
    <property type="evidence" value="ECO:0007669"/>
    <property type="project" value="InterPro"/>
</dbReference>
<comment type="similarity">
    <text evidence="1">In the N-terminal section; belongs to the CRISPR-associated nuclease Cas3-HD family.</text>
</comment>
<evidence type="ECO:0000256" key="2">
    <source>
        <dbReference type="ARBA" id="ARBA00009046"/>
    </source>
</evidence>
<evidence type="ECO:0000256" key="4">
    <source>
        <dbReference type="ARBA" id="ARBA00022801"/>
    </source>
</evidence>
<reference evidence="8 9" key="1">
    <citation type="submission" date="2020-04" db="EMBL/GenBank/DDBJ databases">
        <authorList>
            <consortium name="Genoscope - CEA"/>
            <person name="William W."/>
        </authorList>
    </citation>
    <scope>NUCLEOTIDE SEQUENCE [LARGE SCALE GENOMIC DNA]</scope>
    <source>
        <strain evidence="8 9">SG7</strain>
    </source>
</reference>
<keyword evidence="4" id="KW-0378">Hydrolase</keyword>
<evidence type="ECO:0000313" key="8">
    <source>
        <dbReference type="EMBL" id="CAB3287348.1"/>
    </source>
</evidence>
<dbReference type="GO" id="GO:0140097">
    <property type="term" value="F:catalytic activity, acting on DNA"/>
    <property type="evidence" value="ECO:0007669"/>
    <property type="project" value="UniProtKB-ARBA"/>
</dbReference>
<feature type="domain" description="Helicase ATP-binding" evidence="6">
    <location>
        <begin position="252"/>
        <end position="451"/>
    </location>
</feature>
<dbReference type="InterPro" id="IPR006483">
    <property type="entry name" value="CRISPR-assoc_Cas3_HD"/>
</dbReference>
<keyword evidence="9" id="KW-1185">Reference proteome</keyword>
<dbReference type="GO" id="GO:0051607">
    <property type="term" value="P:defense response to virus"/>
    <property type="evidence" value="ECO:0007669"/>
    <property type="project" value="UniProtKB-KW"/>
</dbReference>
<dbReference type="GO" id="GO:0016787">
    <property type="term" value="F:hydrolase activity"/>
    <property type="evidence" value="ECO:0007669"/>
    <property type="project" value="UniProtKB-KW"/>
</dbReference>
<dbReference type="Pfam" id="PF00270">
    <property type="entry name" value="DEAD"/>
    <property type="match status" value="1"/>
</dbReference>
<dbReference type="RefSeq" id="WP_250543605.1">
    <property type="nucleotide sequence ID" value="NZ_LR792632.1"/>
</dbReference>
<dbReference type="EMBL" id="LR792632">
    <property type="protein sequence ID" value="CAB3287348.1"/>
    <property type="molecule type" value="Genomic_DNA"/>
</dbReference>
<dbReference type="SUPFAM" id="SSF52540">
    <property type="entry name" value="P-loop containing nucleoside triphosphate hydrolases"/>
    <property type="match status" value="1"/>
</dbReference>
<keyword evidence="3" id="KW-0479">Metal-binding</keyword>
<dbReference type="GO" id="GO:0120545">
    <property type="term" value="F:nucleic acid conformation isomerase activity"/>
    <property type="evidence" value="ECO:0007669"/>
    <property type="project" value="UniProtKB-ARBA"/>
</dbReference>
<dbReference type="GO" id="GO:0046872">
    <property type="term" value="F:metal ion binding"/>
    <property type="evidence" value="ECO:0007669"/>
    <property type="project" value="UniProtKB-KW"/>
</dbReference>
<dbReference type="InterPro" id="IPR027417">
    <property type="entry name" value="P-loop_NTPase"/>
</dbReference>
<dbReference type="PROSITE" id="PS51192">
    <property type="entry name" value="HELICASE_ATP_BIND_1"/>
    <property type="match status" value="1"/>
</dbReference>